<keyword evidence="1" id="KW-0472">Membrane</keyword>
<dbReference type="InterPro" id="IPR007404">
    <property type="entry name" value="YdjM-like"/>
</dbReference>
<proteinExistence type="predicted"/>
<dbReference type="PIRSF" id="PIRSF030780">
    <property type="entry name" value="Md_memb_hyd_prd"/>
    <property type="match status" value="1"/>
</dbReference>
<comment type="caution">
    <text evidence="2">The sequence shown here is derived from an EMBL/GenBank/DDBJ whole genome shotgun (WGS) entry which is preliminary data.</text>
</comment>
<evidence type="ECO:0000313" key="2">
    <source>
        <dbReference type="EMBL" id="OGM22314.1"/>
    </source>
</evidence>
<reference evidence="2 3" key="1">
    <citation type="journal article" date="2016" name="Nat. Commun.">
        <title>Thousands of microbial genomes shed light on interconnected biogeochemical processes in an aquifer system.</title>
        <authorList>
            <person name="Anantharaman K."/>
            <person name="Brown C.T."/>
            <person name="Hug L.A."/>
            <person name="Sharon I."/>
            <person name="Castelle C.J."/>
            <person name="Probst A.J."/>
            <person name="Thomas B.C."/>
            <person name="Singh A."/>
            <person name="Wilkins M.J."/>
            <person name="Karaoz U."/>
            <person name="Brodie E.L."/>
            <person name="Williams K.H."/>
            <person name="Hubbard S.S."/>
            <person name="Banfield J.F."/>
        </authorList>
    </citation>
    <scope>NUCLEOTIDE SEQUENCE [LARGE SCALE GENOMIC DNA]</scope>
</reference>
<protein>
    <recommendedName>
        <fullName evidence="4">Metal-dependent hydrolase</fullName>
    </recommendedName>
</protein>
<feature type="transmembrane region" description="Helical" evidence="1">
    <location>
        <begin position="102"/>
        <end position="124"/>
    </location>
</feature>
<dbReference type="PANTHER" id="PTHR35531:SF1">
    <property type="entry name" value="INNER MEMBRANE PROTEIN YBCI-RELATED"/>
    <property type="match status" value="1"/>
</dbReference>
<dbReference type="PANTHER" id="PTHR35531">
    <property type="entry name" value="INNER MEMBRANE PROTEIN YBCI-RELATED"/>
    <property type="match status" value="1"/>
</dbReference>
<dbReference type="InterPro" id="IPR016956">
    <property type="entry name" value="YdjM"/>
</dbReference>
<evidence type="ECO:0008006" key="4">
    <source>
        <dbReference type="Google" id="ProtNLM"/>
    </source>
</evidence>
<evidence type="ECO:0000256" key="1">
    <source>
        <dbReference type="SAM" id="Phobius"/>
    </source>
</evidence>
<evidence type="ECO:0000313" key="3">
    <source>
        <dbReference type="Proteomes" id="UP000178750"/>
    </source>
</evidence>
<dbReference type="Pfam" id="PF04307">
    <property type="entry name" value="YdjM"/>
    <property type="match status" value="1"/>
</dbReference>
<dbReference type="AlphaFoldDB" id="A0A1F7Y4Q9"/>
<name>A0A1F7Y4Q9_9BACT</name>
<feature type="transmembrane region" description="Helical" evidence="1">
    <location>
        <begin position="78"/>
        <end position="96"/>
    </location>
</feature>
<organism evidence="2 3">
    <name type="scientific">Candidatus Woesebacteria bacterium RIFCSPHIGHO2_01_FULL_38_9b</name>
    <dbReference type="NCBI Taxonomy" id="1802493"/>
    <lineage>
        <taxon>Bacteria</taxon>
        <taxon>Candidatus Woeseibacteriota</taxon>
    </lineage>
</organism>
<dbReference type="EMBL" id="MGGF01000005">
    <property type="protein sequence ID" value="OGM22314.1"/>
    <property type="molecule type" value="Genomic_DNA"/>
</dbReference>
<dbReference type="Proteomes" id="UP000178750">
    <property type="component" value="Unassembled WGS sequence"/>
</dbReference>
<sequence length="191" mass="21830">MTSRTHDAFAFASLVTVATFFPPESLKLTTLVVSVIAADIGALLPDIDQAGNRLWEMLPSGHNLGRIFRRIFYRHRTLTHSFIGVFGIYKLLEWLLPKFLNSGFIDINIVIASIMIGYLSHLLADSLTEEGLPLLFPINISFGIPPIRKMRIKTGRWFENFVVYPAVWIYLVWFITENKDILLKIFRTLSS</sequence>
<accession>A0A1F7Y4Q9</accession>
<feature type="transmembrane region" description="Helical" evidence="1">
    <location>
        <begin position="157"/>
        <end position="176"/>
    </location>
</feature>
<keyword evidence="1" id="KW-1133">Transmembrane helix</keyword>
<keyword evidence="1" id="KW-0812">Transmembrane</keyword>
<gene>
    <name evidence="2" type="ORF">A2863_04210</name>
</gene>